<dbReference type="GeneID" id="78479094"/>
<evidence type="ECO:0000313" key="10">
    <source>
        <dbReference type="EMBL" id="AMK55740.1"/>
    </source>
</evidence>
<dbReference type="GO" id="GO:0005886">
    <property type="term" value="C:plasma membrane"/>
    <property type="evidence" value="ECO:0007669"/>
    <property type="project" value="UniProtKB-SubCell"/>
</dbReference>
<reference evidence="10 11" key="1">
    <citation type="journal article" date="2016" name="Gut Pathog.">
        <title>Whole genome sequencing of "Faecalibaculum rodentium" ALO17, isolated from C57BL/6J laboratory mouse feces.</title>
        <authorList>
            <person name="Lim S."/>
            <person name="Chang D.H."/>
            <person name="Ahn S."/>
            <person name="Kim B.C."/>
        </authorList>
    </citation>
    <scope>NUCLEOTIDE SEQUENCE [LARGE SCALE GENOMIC DNA]</scope>
    <source>
        <strain evidence="10 11">Alo17</strain>
    </source>
</reference>
<name>A0A140DYL3_9FIRM</name>
<comment type="similarity">
    <text evidence="7">Belongs to the ThrE exporter (TC 2.A.79) family.</text>
</comment>
<dbReference type="PANTHER" id="PTHR34390:SF1">
    <property type="entry name" value="SUCCINATE TRANSPORTER SUBUNIT YJJB-RELATED"/>
    <property type="match status" value="1"/>
</dbReference>
<accession>A0A140DYL3</accession>
<feature type="domain" description="Threonine/Serine exporter ThrE" evidence="9">
    <location>
        <begin position="9"/>
        <end position="134"/>
    </location>
</feature>
<dbReference type="GO" id="GO:0015744">
    <property type="term" value="P:succinate transport"/>
    <property type="evidence" value="ECO:0007669"/>
    <property type="project" value="TreeGrafter"/>
</dbReference>
<feature type="transmembrane region" description="Helical" evidence="8">
    <location>
        <begin position="58"/>
        <end position="79"/>
    </location>
</feature>
<evidence type="ECO:0000256" key="8">
    <source>
        <dbReference type="SAM" id="Phobius"/>
    </source>
</evidence>
<keyword evidence="3" id="KW-0997">Cell inner membrane</keyword>
<feature type="transmembrane region" description="Helical" evidence="8">
    <location>
        <begin position="29"/>
        <end position="46"/>
    </location>
</feature>
<dbReference type="KEGG" id="fro:AALO17_26060"/>
<evidence type="ECO:0000256" key="6">
    <source>
        <dbReference type="ARBA" id="ARBA00023136"/>
    </source>
</evidence>
<evidence type="ECO:0000313" key="11">
    <source>
        <dbReference type="Proteomes" id="UP000069771"/>
    </source>
</evidence>
<dbReference type="InterPro" id="IPR024528">
    <property type="entry name" value="ThrE_2"/>
</dbReference>
<dbReference type="Pfam" id="PF12821">
    <property type="entry name" value="ThrE_2"/>
    <property type="match status" value="1"/>
</dbReference>
<dbReference type="PANTHER" id="PTHR34390">
    <property type="entry name" value="UPF0442 PROTEIN YJJB-RELATED"/>
    <property type="match status" value="1"/>
</dbReference>
<dbReference type="InterPro" id="IPR050539">
    <property type="entry name" value="ThrE_Dicarb/AminoAcid_Exp"/>
</dbReference>
<protein>
    <recommendedName>
        <fullName evidence="9">Threonine/Serine exporter ThrE domain-containing protein</fullName>
    </recommendedName>
</protein>
<sequence>MNTILVSAAGAFLAASMYSVFFDVRRWNIVWSGVIAGSASVAGSICRVNGANEITCTFISGLVFAGLSEVFARICHTPVTTYLPSVLMPFVPGRLMLYLMGEIVQGRQSGAIGKLIEILSISGALALAILIMGTVFGLTSRIRAAMHRRKKLQEQD</sequence>
<evidence type="ECO:0000256" key="7">
    <source>
        <dbReference type="ARBA" id="ARBA00034125"/>
    </source>
</evidence>
<dbReference type="OrthoDB" id="9810047at2"/>
<feature type="transmembrane region" description="Helical" evidence="8">
    <location>
        <begin position="118"/>
        <end position="139"/>
    </location>
</feature>
<keyword evidence="6 8" id="KW-0472">Membrane</keyword>
<keyword evidence="11" id="KW-1185">Reference proteome</keyword>
<dbReference type="STRING" id="1702221.AALO17_26060"/>
<organism evidence="10 11">
    <name type="scientific">Faecalibaculum rodentium</name>
    <dbReference type="NCBI Taxonomy" id="1702221"/>
    <lineage>
        <taxon>Bacteria</taxon>
        <taxon>Bacillati</taxon>
        <taxon>Bacillota</taxon>
        <taxon>Erysipelotrichia</taxon>
        <taxon>Erysipelotrichales</taxon>
        <taxon>Erysipelotrichaceae</taxon>
        <taxon>Faecalibaculum</taxon>
    </lineage>
</organism>
<comment type="subcellular location">
    <subcellularLocation>
        <location evidence="1">Cell membrane</location>
        <topology evidence="1">Multi-pass membrane protein</topology>
    </subcellularLocation>
</comment>
<keyword evidence="5 8" id="KW-1133">Transmembrane helix</keyword>
<keyword evidence="2" id="KW-1003">Cell membrane</keyword>
<keyword evidence="4 8" id="KW-0812">Transmembrane</keyword>
<gene>
    <name evidence="10" type="ORF">AALO17_26060</name>
</gene>
<dbReference type="AlphaFoldDB" id="A0A140DYL3"/>
<dbReference type="Proteomes" id="UP000069771">
    <property type="component" value="Chromosome"/>
</dbReference>
<evidence type="ECO:0000256" key="2">
    <source>
        <dbReference type="ARBA" id="ARBA00022475"/>
    </source>
</evidence>
<evidence type="ECO:0000256" key="5">
    <source>
        <dbReference type="ARBA" id="ARBA00022989"/>
    </source>
</evidence>
<evidence type="ECO:0000256" key="1">
    <source>
        <dbReference type="ARBA" id="ARBA00004651"/>
    </source>
</evidence>
<dbReference type="EMBL" id="CP011391">
    <property type="protein sequence ID" value="AMK55740.1"/>
    <property type="molecule type" value="Genomic_DNA"/>
</dbReference>
<proteinExistence type="inferred from homology"/>
<evidence type="ECO:0000256" key="4">
    <source>
        <dbReference type="ARBA" id="ARBA00022692"/>
    </source>
</evidence>
<dbReference type="RefSeq" id="WP_067559727.1">
    <property type="nucleotide sequence ID" value="NZ_CAOKZT010000060.1"/>
</dbReference>
<evidence type="ECO:0000256" key="3">
    <source>
        <dbReference type="ARBA" id="ARBA00022519"/>
    </source>
</evidence>
<evidence type="ECO:0000259" key="9">
    <source>
        <dbReference type="Pfam" id="PF12821"/>
    </source>
</evidence>